<dbReference type="EC" id="3.5.4.5" evidence="4"/>
<evidence type="ECO:0000259" key="11">
    <source>
        <dbReference type="PROSITE" id="PS51747"/>
    </source>
</evidence>
<evidence type="ECO:0000256" key="3">
    <source>
        <dbReference type="ARBA" id="ARBA00006576"/>
    </source>
</evidence>
<feature type="compositionally biased region" description="Basic and acidic residues" evidence="10">
    <location>
        <begin position="73"/>
        <end position="84"/>
    </location>
</feature>
<dbReference type="Pfam" id="PF00383">
    <property type="entry name" value="dCMP_cyt_deam_1"/>
    <property type="match status" value="1"/>
</dbReference>
<keyword evidence="13" id="KW-1185">Reference proteome</keyword>
<evidence type="ECO:0000256" key="10">
    <source>
        <dbReference type="SAM" id="MobiDB-lite"/>
    </source>
</evidence>
<comment type="similarity">
    <text evidence="3">Belongs to the cytidine and deoxycytidylate deaminase family.</text>
</comment>
<comment type="caution">
    <text evidence="12">The sequence shown here is derived from an EMBL/GenBank/DDBJ whole genome shotgun (WGS) entry which is preliminary data.</text>
</comment>
<gene>
    <name evidence="12" type="ORF">K7432_007363</name>
</gene>
<dbReference type="Gene3D" id="3.40.140.10">
    <property type="entry name" value="Cytidine Deaminase, domain 2"/>
    <property type="match status" value="1"/>
</dbReference>
<dbReference type="InterPro" id="IPR006262">
    <property type="entry name" value="Cyt_deam_tetra"/>
</dbReference>
<sequence>MSSSSTMIGRPRKPIWDHFRRGERCNKSHYHAHCNYCIKALGINRVPGILGIPRTMAAHLRACQYTPEEVKRTFTNEQQDDRPEHKQRRISGPPLTSISGFTSPTSTINISAEQINQLIDLALEARENSYVPYSNFKVGAALLTDTNNFYKGCNVENASLGAGICAERAAFSRALTDGEKKFVAVAIATDSLSFTFPCGICRQFMAEWGTDLDVYVVKTDRSTQVLSLEELLPHRFTHR</sequence>
<protein>
    <recommendedName>
        <fullName evidence="4">cytidine deaminase</fullName>
        <ecNumber evidence="4">3.5.4.5</ecNumber>
    </recommendedName>
    <alternativeName>
        <fullName evidence="8">Cytidine aminohydrolase</fullName>
    </alternativeName>
</protein>
<evidence type="ECO:0000313" key="12">
    <source>
        <dbReference type="EMBL" id="KAK9712090.1"/>
    </source>
</evidence>
<name>A0ABR2W081_9FUNG</name>
<dbReference type="NCBIfam" id="NF004064">
    <property type="entry name" value="PRK05578.1"/>
    <property type="match status" value="1"/>
</dbReference>
<dbReference type="CDD" id="cd01283">
    <property type="entry name" value="cytidine_deaminase"/>
    <property type="match status" value="1"/>
</dbReference>
<evidence type="ECO:0000256" key="4">
    <source>
        <dbReference type="ARBA" id="ARBA00012783"/>
    </source>
</evidence>
<dbReference type="InterPro" id="IPR016193">
    <property type="entry name" value="Cytidine_deaminase-like"/>
</dbReference>
<reference evidence="12 13" key="1">
    <citation type="submission" date="2023-04" db="EMBL/GenBank/DDBJ databases">
        <title>Genome of Basidiobolus ranarum AG-B5.</title>
        <authorList>
            <person name="Stajich J.E."/>
            <person name="Carter-House D."/>
            <person name="Gryganskyi A."/>
        </authorList>
    </citation>
    <scope>NUCLEOTIDE SEQUENCE [LARGE SCALE GENOMIC DNA]</scope>
    <source>
        <strain evidence="12 13">AG-B5</strain>
    </source>
</reference>
<evidence type="ECO:0000313" key="13">
    <source>
        <dbReference type="Proteomes" id="UP001479436"/>
    </source>
</evidence>
<evidence type="ECO:0000256" key="1">
    <source>
        <dbReference type="ARBA" id="ARBA00001947"/>
    </source>
</evidence>
<dbReference type="PANTHER" id="PTHR11644:SF2">
    <property type="entry name" value="CYTIDINE DEAMINASE"/>
    <property type="match status" value="1"/>
</dbReference>
<proteinExistence type="inferred from homology"/>
<keyword evidence="5" id="KW-0479">Metal-binding</keyword>
<dbReference type="PANTHER" id="PTHR11644">
    <property type="entry name" value="CYTIDINE DEAMINASE"/>
    <property type="match status" value="1"/>
</dbReference>
<dbReference type="SUPFAM" id="SSF53927">
    <property type="entry name" value="Cytidine deaminase-like"/>
    <property type="match status" value="1"/>
</dbReference>
<keyword evidence="6" id="KW-0378">Hydrolase</keyword>
<dbReference type="PROSITE" id="PS51747">
    <property type="entry name" value="CYT_DCMP_DEAMINASES_2"/>
    <property type="match status" value="1"/>
</dbReference>
<evidence type="ECO:0000256" key="9">
    <source>
        <dbReference type="ARBA" id="ARBA00049558"/>
    </source>
</evidence>
<keyword evidence="7" id="KW-0862">Zinc</keyword>
<comment type="function">
    <text evidence="2">This enzyme scavenges exogenous and endogenous cytidine and 2'-deoxycytidine for UMP synthesis.</text>
</comment>
<organism evidence="12 13">
    <name type="scientific">Basidiobolus ranarum</name>
    <dbReference type="NCBI Taxonomy" id="34480"/>
    <lineage>
        <taxon>Eukaryota</taxon>
        <taxon>Fungi</taxon>
        <taxon>Fungi incertae sedis</taxon>
        <taxon>Zoopagomycota</taxon>
        <taxon>Entomophthoromycotina</taxon>
        <taxon>Basidiobolomycetes</taxon>
        <taxon>Basidiobolales</taxon>
        <taxon>Basidiobolaceae</taxon>
        <taxon>Basidiobolus</taxon>
    </lineage>
</organism>
<dbReference type="Proteomes" id="UP001479436">
    <property type="component" value="Unassembled WGS sequence"/>
</dbReference>
<comment type="cofactor">
    <cofactor evidence="1">
        <name>Zn(2+)</name>
        <dbReference type="ChEBI" id="CHEBI:29105"/>
    </cofactor>
</comment>
<evidence type="ECO:0000256" key="6">
    <source>
        <dbReference type="ARBA" id="ARBA00022801"/>
    </source>
</evidence>
<evidence type="ECO:0000256" key="2">
    <source>
        <dbReference type="ARBA" id="ARBA00003949"/>
    </source>
</evidence>
<dbReference type="InterPro" id="IPR050202">
    <property type="entry name" value="Cyt/Deoxycyt_deaminase"/>
</dbReference>
<feature type="region of interest" description="Disordered" evidence="10">
    <location>
        <begin position="73"/>
        <end position="102"/>
    </location>
</feature>
<evidence type="ECO:0000256" key="8">
    <source>
        <dbReference type="ARBA" id="ARBA00032005"/>
    </source>
</evidence>
<dbReference type="InterPro" id="IPR002125">
    <property type="entry name" value="CMP_dCMP_dom"/>
</dbReference>
<evidence type="ECO:0000256" key="5">
    <source>
        <dbReference type="ARBA" id="ARBA00022723"/>
    </source>
</evidence>
<comment type="catalytic activity">
    <reaction evidence="9">
        <text>cytidine + H2O + H(+) = uridine + NH4(+)</text>
        <dbReference type="Rhea" id="RHEA:16069"/>
        <dbReference type="ChEBI" id="CHEBI:15377"/>
        <dbReference type="ChEBI" id="CHEBI:15378"/>
        <dbReference type="ChEBI" id="CHEBI:16704"/>
        <dbReference type="ChEBI" id="CHEBI:17562"/>
        <dbReference type="ChEBI" id="CHEBI:28938"/>
        <dbReference type="EC" id="3.5.4.5"/>
    </reaction>
</comment>
<feature type="domain" description="CMP/dCMP-type deaminase" evidence="11">
    <location>
        <begin position="113"/>
        <end position="239"/>
    </location>
</feature>
<dbReference type="NCBIfam" id="TIGR01354">
    <property type="entry name" value="cyt_deam_tetra"/>
    <property type="match status" value="1"/>
</dbReference>
<accession>A0ABR2W081</accession>
<evidence type="ECO:0000256" key="7">
    <source>
        <dbReference type="ARBA" id="ARBA00022833"/>
    </source>
</evidence>
<dbReference type="EMBL" id="JASJQH010007236">
    <property type="protein sequence ID" value="KAK9712090.1"/>
    <property type="molecule type" value="Genomic_DNA"/>
</dbReference>